<proteinExistence type="predicted"/>
<comment type="caution">
    <text evidence="3">The sequence shown here is derived from an EMBL/GenBank/DDBJ whole genome shotgun (WGS) entry which is preliminary data.</text>
</comment>
<evidence type="ECO:0000313" key="3">
    <source>
        <dbReference type="EMBL" id="KAF9748059.1"/>
    </source>
</evidence>
<dbReference type="Proteomes" id="UP000616885">
    <property type="component" value="Unassembled WGS sequence"/>
</dbReference>
<evidence type="ECO:0000313" key="4">
    <source>
        <dbReference type="Proteomes" id="UP000616885"/>
    </source>
</evidence>
<evidence type="ECO:0000256" key="1">
    <source>
        <dbReference type="SAM" id="MobiDB-lite"/>
    </source>
</evidence>
<gene>
    <name evidence="3" type="ORF">IM811_017564</name>
</gene>
<accession>A0A8H7KDA7</accession>
<dbReference type="PROSITE" id="PS51468">
    <property type="entry name" value="VIT"/>
    <property type="match status" value="1"/>
</dbReference>
<evidence type="ECO:0000259" key="2">
    <source>
        <dbReference type="PROSITE" id="PS51468"/>
    </source>
</evidence>
<feature type="domain" description="VIT" evidence="2">
    <location>
        <begin position="8"/>
        <end position="108"/>
    </location>
</feature>
<feature type="region of interest" description="Disordered" evidence="1">
    <location>
        <begin position="89"/>
        <end position="108"/>
    </location>
</feature>
<dbReference type="InterPro" id="IPR013694">
    <property type="entry name" value="VIT"/>
</dbReference>
<protein>
    <recommendedName>
        <fullName evidence="2">VIT domain-containing protein</fullName>
    </recommendedName>
</protein>
<dbReference type="Pfam" id="PF08487">
    <property type="entry name" value="VIT"/>
    <property type="match status" value="1"/>
</dbReference>
<sequence>MKWQPQSQSGCVVVVDGRPRYLPQVKTDIHTTIFDITSRTHLTQQFVNPSSKDPIDEISYVFPLYDGVSVISFTCTVADRIIKGVVKSGSRPGETIHRRKRRGESLAS</sequence>
<dbReference type="EMBL" id="JADCTT010000009">
    <property type="protein sequence ID" value="KAF9748059.1"/>
    <property type="molecule type" value="Genomic_DNA"/>
</dbReference>
<organism evidence="3 4">
    <name type="scientific">Bionectria ochroleuca</name>
    <name type="common">Gliocladium roseum</name>
    <dbReference type="NCBI Taxonomy" id="29856"/>
    <lineage>
        <taxon>Eukaryota</taxon>
        <taxon>Fungi</taxon>
        <taxon>Dikarya</taxon>
        <taxon>Ascomycota</taxon>
        <taxon>Pezizomycotina</taxon>
        <taxon>Sordariomycetes</taxon>
        <taxon>Hypocreomycetidae</taxon>
        <taxon>Hypocreales</taxon>
        <taxon>Bionectriaceae</taxon>
        <taxon>Clonostachys</taxon>
    </lineage>
</organism>
<dbReference type="AlphaFoldDB" id="A0A8H7KDA7"/>
<name>A0A8H7KDA7_BIOOC</name>
<reference evidence="3" key="1">
    <citation type="submission" date="2020-10" db="EMBL/GenBank/DDBJ databases">
        <title>High-Quality Genome Resource of Clonostachys rosea strain S41 by Oxford Nanopore Long-Read Sequencing.</title>
        <authorList>
            <person name="Wang H."/>
        </authorList>
    </citation>
    <scope>NUCLEOTIDE SEQUENCE</scope>
    <source>
        <strain evidence="3">S41</strain>
    </source>
</reference>